<dbReference type="InterPro" id="IPR016867">
    <property type="entry name" value="GcvR"/>
</dbReference>
<dbReference type="CDD" id="cd04869">
    <property type="entry name" value="ACT_GcvR_2"/>
    <property type="match status" value="1"/>
</dbReference>
<organism evidence="3 4">
    <name type="scientific">Pseudoalteromonas fenneropenaei</name>
    <dbReference type="NCBI Taxonomy" id="1737459"/>
    <lineage>
        <taxon>Bacteria</taxon>
        <taxon>Pseudomonadati</taxon>
        <taxon>Pseudomonadota</taxon>
        <taxon>Gammaproteobacteria</taxon>
        <taxon>Alteromonadales</taxon>
        <taxon>Pseudoalteromonadaceae</taxon>
        <taxon>Pseudoalteromonas</taxon>
    </lineage>
</organism>
<dbReference type="InterPro" id="IPR002912">
    <property type="entry name" value="ACT_dom"/>
</dbReference>
<evidence type="ECO:0000256" key="1">
    <source>
        <dbReference type="PIRNR" id="PIRNR028103"/>
    </source>
</evidence>
<keyword evidence="1" id="KW-0804">Transcription</keyword>
<name>A0ABV7CM90_9GAMM</name>
<evidence type="ECO:0000313" key="4">
    <source>
        <dbReference type="Proteomes" id="UP001595453"/>
    </source>
</evidence>
<dbReference type="RefSeq" id="WP_377125142.1">
    <property type="nucleotide sequence ID" value="NZ_JBHRSD010000023.1"/>
</dbReference>
<comment type="subcellular location">
    <subcellularLocation>
        <location evidence="1">Cytoplasm</location>
    </subcellularLocation>
</comment>
<dbReference type="Proteomes" id="UP001595453">
    <property type="component" value="Unassembled WGS sequence"/>
</dbReference>
<accession>A0ABV7CM90</accession>
<dbReference type="SUPFAM" id="SSF55021">
    <property type="entry name" value="ACT-like"/>
    <property type="match status" value="2"/>
</dbReference>
<evidence type="ECO:0000259" key="2">
    <source>
        <dbReference type="PROSITE" id="PS51671"/>
    </source>
</evidence>
<dbReference type="PIRSF" id="PIRSF028103">
    <property type="entry name" value="GcvR"/>
    <property type="match status" value="1"/>
</dbReference>
<feature type="domain" description="ACT" evidence="2">
    <location>
        <begin position="5"/>
        <end position="78"/>
    </location>
</feature>
<dbReference type="EMBL" id="JBHRSD010000023">
    <property type="protein sequence ID" value="MFC3033551.1"/>
    <property type="molecule type" value="Genomic_DNA"/>
</dbReference>
<dbReference type="Pfam" id="PF13740">
    <property type="entry name" value="ACT_6"/>
    <property type="match status" value="1"/>
</dbReference>
<dbReference type="Gene3D" id="3.30.70.260">
    <property type="match status" value="2"/>
</dbReference>
<sequence length="170" mass="18447">MKQLVLTIIGKDRPGLVEEISTVILHQHGNWLTSNLSHLAGHFAGIVQVEVAEEHLQGLQTALGQLSDLEIRVEAGEQDVQLGQELERLNLVITGNDRPGIVQELASVIRHKGANITQLSSKQRSAPNWGVPIFSAMATVTLPPGMNKDAVIDALENITSDLIVDVEEQV</sequence>
<protein>
    <recommendedName>
        <fullName evidence="1">Glycine cleavage system transcriptional repressor</fullName>
    </recommendedName>
</protein>
<dbReference type="PANTHER" id="PTHR34875">
    <property type="entry name" value="UPF0237 PROTEIN MJ1558"/>
    <property type="match status" value="1"/>
</dbReference>
<dbReference type="PANTHER" id="PTHR34875:SF6">
    <property type="entry name" value="UPF0237 PROTEIN MJ1558"/>
    <property type="match status" value="1"/>
</dbReference>
<keyword evidence="1" id="KW-0678">Repressor</keyword>
<comment type="caution">
    <text evidence="3">The sequence shown here is derived from an EMBL/GenBank/DDBJ whole genome shotgun (WGS) entry which is preliminary data.</text>
</comment>
<proteinExistence type="predicted"/>
<gene>
    <name evidence="3" type="ORF">ACFOEE_13570</name>
</gene>
<dbReference type="InterPro" id="IPR045865">
    <property type="entry name" value="ACT-like_dom_sf"/>
</dbReference>
<keyword evidence="4" id="KW-1185">Reference proteome</keyword>
<keyword evidence="1" id="KW-0963">Cytoplasm</keyword>
<evidence type="ECO:0000313" key="3">
    <source>
        <dbReference type="EMBL" id="MFC3033551.1"/>
    </source>
</evidence>
<dbReference type="InterPro" id="IPR050990">
    <property type="entry name" value="UPF0237/GcvR_regulator"/>
</dbReference>
<reference evidence="4" key="1">
    <citation type="journal article" date="2019" name="Int. J. Syst. Evol. Microbiol.">
        <title>The Global Catalogue of Microorganisms (GCM) 10K type strain sequencing project: providing services to taxonomists for standard genome sequencing and annotation.</title>
        <authorList>
            <consortium name="The Broad Institute Genomics Platform"/>
            <consortium name="The Broad Institute Genome Sequencing Center for Infectious Disease"/>
            <person name="Wu L."/>
            <person name="Ma J."/>
        </authorList>
    </citation>
    <scope>NUCLEOTIDE SEQUENCE [LARGE SCALE GENOMIC DNA]</scope>
    <source>
        <strain evidence="4">KCTC 42730</strain>
    </source>
</reference>
<dbReference type="PROSITE" id="PS51671">
    <property type="entry name" value="ACT"/>
    <property type="match status" value="1"/>
</dbReference>